<dbReference type="EC" id="3.2.2.21" evidence="3"/>
<dbReference type="Proteomes" id="UP000029227">
    <property type="component" value="Unassembled WGS sequence"/>
</dbReference>
<evidence type="ECO:0000256" key="2">
    <source>
        <dbReference type="ARBA" id="ARBA00001947"/>
    </source>
</evidence>
<dbReference type="SUPFAM" id="SSF57884">
    <property type="entry name" value="Ada DNA repair protein, N-terminal domain (N-Ada 10)"/>
    <property type="match status" value="1"/>
</dbReference>
<dbReference type="InterPro" id="IPR035451">
    <property type="entry name" value="Ada-like_dom_sf"/>
</dbReference>
<dbReference type="InterPro" id="IPR037046">
    <property type="entry name" value="AlkA_N_sf"/>
</dbReference>
<dbReference type="eggNOG" id="COG2169">
    <property type="taxonomic scope" value="Bacteria"/>
</dbReference>
<dbReference type="GO" id="GO:0006285">
    <property type="term" value="P:base-excision repair, AP site formation"/>
    <property type="evidence" value="ECO:0007669"/>
    <property type="project" value="TreeGrafter"/>
</dbReference>
<evidence type="ECO:0000256" key="6">
    <source>
        <dbReference type="ARBA" id="ARBA00022723"/>
    </source>
</evidence>
<dbReference type="PROSITE" id="PS01124">
    <property type="entry name" value="HTH_ARAC_FAMILY_2"/>
    <property type="match status" value="1"/>
</dbReference>
<evidence type="ECO:0000256" key="3">
    <source>
        <dbReference type="ARBA" id="ARBA00012000"/>
    </source>
</evidence>
<dbReference type="InterPro" id="IPR010316">
    <property type="entry name" value="AlkA_N"/>
</dbReference>
<dbReference type="SUPFAM" id="SSF46689">
    <property type="entry name" value="Homeodomain-like"/>
    <property type="match status" value="1"/>
</dbReference>
<comment type="cofactor">
    <cofactor evidence="2">
        <name>Zn(2+)</name>
        <dbReference type="ChEBI" id="CHEBI:29105"/>
    </cofactor>
</comment>
<comment type="caution">
    <text evidence="15">The sequence shown here is derived from an EMBL/GenBank/DDBJ whole genome shotgun (WGS) entry which is preliminary data.</text>
</comment>
<evidence type="ECO:0000256" key="7">
    <source>
        <dbReference type="ARBA" id="ARBA00022763"/>
    </source>
</evidence>
<sequence length="469" mass="51874">MLMSPQACQRARLARDARYDGHFFTAVKTTGIYCRSICPAPPPLEKNVEYFATAFAAAQAGYRPCLRCRPDSAPHSPAWQGTQTTLHRALRLIDQDGLPSGGLPVLASRLGISERYLRQLFQDSLGLSPKAYSLYKQCLLAKKLLHETTLPITDIALASGFASVRRFNDAFKQQFGLSPSAIRRQSSTKAATTTGGVSITLSLAYRPPYDWVTLRDFYASRAIEGLEWVGDEHYGRTFQFDPEVQGASPIQGHFTVRFTPKQMAVTIMLSDLAFLPRVISQIRRCFDVDADPEQIDSALQLAMGTDTLQYTGGRLPGIWSPFEAGVRAILGQQVSVLAAKRLVTQLVAMNPANEAGEKGSQRRYFPTPSQLLTYDLQQLGMPERRRETLRQFALFAQDGDVNDTDALLAIPGIGPWTVNYLRMRGLSDPDVLLDGDLGVKKALAQCACSPALAAPWRSYLTLYLWKTLS</sequence>
<dbReference type="Pfam" id="PF02805">
    <property type="entry name" value="Ada_Zn_binding"/>
    <property type="match status" value="1"/>
</dbReference>
<dbReference type="GO" id="GO:0032259">
    <property type="term" value="P:methylation"/>
    <property type="evidence" value="ECO:0007669"/>
    <property type="project" value="UniProtKB-KW"/>
</dbReference>
<evidence type="ECO:0000256" key="8">
    <source>
        <dbReference type="ARBA" id="ARBA00022833"/>
    </source>
</evidence>
<dbReference type="SMART" id="SM00478">
    <property type="entry name" value="ENDO3c"/>
    <property type="match status" value="1"/>
</dbReference>
<dbReference type="GO" id="GO:0008168">
    <property type="term" value="F:methyltransferase activity"/>
    <property type="evidence" value="ECO:0007669"/>
    <property type="project" value="UniProtKB-KW"/>
</dbReference>
<keyword evidence="5" id="KW-0808">Transferase</keyword>
<dbReference type="GO" id="GO:0006307">
    <property type="term" value="P:DNA alkylation repair"/>
    <property type="evidence" value="ECO:0007669"/>
    <property type="project" value="TreeGrafter"/>
</dbReference>
<reference evidence="15 16" key="1">
    <citation type="journal article" date="2014" name="Genome Announc.">
        <title>Draft Genome Sequences of Two Vibrionaceae Species, Vibrio ponticus C121 and Photobacterium aphoticum C119, Isolated as Coral Reef Microbiota.</title>
        <authorList>
            <person name="Al-saari N."/>
            <person name="Meirelles P.M."/>
            <person name="Mino S."/>
            <person name="Suda W."/>
            <person name="Oshima K."/>
            <person name="Hattori M."/>
            <person name="Ohkuma M."/>
            <person name="Thompson F.L."/>
            <person name="Gomez-Gil B."/>
            <person name="Sawabe T."/>
            <person name="Sawabe T."/>
        </authorList>
    </citation>
    <scope>NUCLEOTIDE SEQUENCE [LARGE SCALE GENOMIC DNA]</scope>
    <source>
        <strain evidence="15 16">JCM 19237</strain>
    </source>
</reference>
<dbReference type="SMART" id="SM00342">
    <property type="entry name" value="HTH_ARAC"/>
    <property type="match status" value="1"/>
</dbReference>
<dbReference type="GO" id="GO:0005737">
    <property type="term" value="C:cytoplasm"/>
    <property type="evidence" value="ECO:0007669"/>
    <property type="project" value="TreeGrafter"/>
</dbReference>
<dbReference type="CDD" id="cd00056">
    <property type="entry name" value="ENDO3c"/>
    <property type="match status" value="1"/>
</dbReference>
<dbReference type="GO" id="GO:0032131">
    <property type="term" value="F:alkylated DNA binding"/>
    <property type="evidence" value="ECO:0007669"/>
    <property type="project" value="TreeGrafter"/>
</dbReference>
<keyword evidence="7" id="KW-0227">DNA damage</keyword>
<dbReference type="Pfam" id="PF12833">
    <property type="entry name" value="HTH_18"/>
    <property type="match status" value="1"/>
</dbReference>
<keyword evidence="11" id="KW-0010">Activator</keyword>
<keyword evidence="12" id="KW-0804">Transcription</keyword>
<dbReference type="InterPro" id="IPR051912">
    <property type="entry name" value="Alkylbase_DNA_Glycosylase/TA"/>
</dbReference>
<dbReference type="GO" id="GO:0008270">
    <property type="term" value="F:zinc ion binding"/>
    <property type="evidence" value="ECO:0007669"/>
    <property type="project" value="InterPro"/>
</dbReference>
<evidence type="ECO:0000313" key="15">
    <source>
        <dbReference type="EMBL" id="GAL04438.1"/>
    </source>
</evidence>
<organism evidence="15 16">
    <name type="scientific">Photobacterium aphoticum</name>
    <dbReference type="NCBI Taxonomy" id="754436"/>
    <lineage>
        <taxon>Bacteria</taxon>
        <taxon>Pseudomonadati</taxon>
        <taxon>Pseudomonadota</taxon>
        <taxon>Gammaproteobacteria</taxon>
        <taxon>Vibrionales</taxon>
        <taxon>Vibrionaceae</taxon>
        <taxon>Photobacterium</taxon>
    </lineage>
</organism>
<dbReference type="Gene3D" id="1.10.340.30">
    <property type="entry name" value="Hypothetical protein, domain 2"/>
    <property type="match status" value="1"/>
</dbReference>
<name>A0A090QQB2_9GAMM</name>
<dbReference type="SUPFAM" id="SSF48150">
    <property type="entry name" value="DNA-glycosylase"/>
    <property type="match status" value="1"/>
</dbReference>
<evidence type="ECO:0000256" key="4">
    <source>
        <dbReference type="ARBA" id="ARBA00022603"/>
    </source>
</evidence>
<dbReference type="PANTHER" id="PTHR43003:SF13">
    <property type="entry name" value="DNA-3-METHYLADENINE GLYCOSYLASE 2"/>
    <property type="match status" value="1"/>
</dbReference>
<evidence type="ECO:0000256" key="12">
    <source>
        <dbReference type="ARBA" id="ARBA00023163"/>
    </source>
</evidence>
<keyword evidence="6" id="KW-0479">Metal-binding</keyword>
<dbReference type="AlphaFoldDB" id="A0A090QQB2"/>
<dbReference type="PRINTS" id="PR00032">
    <property type="entry name" value="HTHARAC"/>
</dbReference>
<dbReference type="eggNOG" id="COG0122">
    <property type="taxonomic scope" value="Bacteria"/>
</dbReference>
<dbReference type="InterPro" id="IPR018060">
    <property type="entry name" value="HTH_AraC"/>
</dbReference>
<dbReference type="InterPro" id="IPR011257">
    <property type="entry name" value="DNA_glycosylase"/>
</dbReference>
<evidence type="ECO:0000256" key="11">
    <source>
        <dbReference type="ARBA" id="ARBA00023159"/>
    </source>
</evidence>
<dbReference type="GO" id="GO:0043916">
    <property type="term" value="F:DNA-7-methylguanine glycosylase activity"/>
    <property type="evidence" value="ECO:0007669"/>
    <property type="project" value="TreeGrafter"/>
</dbReference>
<keyword evidence="8" id="KW-0862">Zinc</keyword>
<dbReference type="Gene3D" id="1.10.10.60">
    <property type="entry name" value="Homeodomain-like"/>
    <property type="match status" value="2"/>
</dbReference>
<evidence type="ECO:0000313" key="16">
    <source>
        <dbReference type="Proteomes" id="UP000029227"/>
    </source>
</evidence>
<dbReference type="InterPro" id="IPR009057">
    <property type="entry name" value="Homeodomain-like_sf"/>
</dbReference>
<dbReference type="InterPro" id="IPR003265">
    <property type="entry name" value="HhH-GPD_domain"/>
</dbReference>
<gene>
    <name evidence="15" type="ORF">JCM19237_1110</name>
</gene>
<feature type="domain" description="HTH araC/xylS-type" evidence="14">
    <location>
        <begin position="87"/>
        <end position="185"/>
    </location>
</feature>
<proteinExistence type="predicted"/>
<dbReference type="Gene3D" id="3.30.310.20">
    <property type="entry name" value="DNA-3-methyladenine glycosylase AlkA, N-terminal domain"/>
    <property type="match status" value="1"/>
</dbReference>
<comment type="catalytic activity">
    <reaction evidence="1">
        <text>Hydrolysis of alkylated DNA, releasing 3-methyladenine, 3-methylguanine, 7-methylguanine and 7-methyladenine.</text>
        <dbReference type="EC" id="3.2.2.21"/>
    </reaction>
</comment>
<evidence type="ECO:0000256" key="5">
    <source>
        <dbReference type="ARBA" id="ARBA00022679"/>
    </source>
</evidence>
<dbReference type="FunFam" id="3.40.10.10:FF:000001">
    <property type="entry name" value="DNA-3-methyladenine glycosylase 2"/>
    <property type="match status" value="1"/>
</dbReference>
<dbReference type="GO" id="GO:0043565">
    <property type="term" value="F:sequence-specific DNA binding"/>
    <property type="evidence" value="ECO:0007669"/>
    <property type="project" value="InterPro"/>
</dbReference>
<dbReference type="SMART" id="SM01009">
    <property type="entry name" value="AlkA_N"/>
    <property type="match status" value="1"/>
</dbReference>
<dbReference type="Gene3D" id="3.40.10.10">
    <property type="entry name" value="DNA Methylphosphotriester Repair Domain"/>
    <property type="match status" value="1"/>
</dbReference>
<evidence type="ECO:0000256" key="1">
    <source>
        <dbReference type="ARBA" id="ARBA00000086"/>
    </source>
</evidence>
<evidence type="ECO:0000256" key="9">
    <source>
        <dbReference type="ARBA" id="ARBA00023015"/>
    </source>
</evidence>
<dbReference type="PANTHER" id="PTHR43003">
    <property type="entry name" value="DNA-3-METHYLADENINE GLYCOSYLASE"/>
    <property type="match status" value="1"/>
</dbReference>
<keyword evidence="10" id="KW-0238">DNA-binding</keyword>
<dbReference type="GO" id="GO:0008725">
    <property type="term" value="F:DNA-3-methyladenine glycosylase activity"/>
    <property type="evidence" value="ECO:0007669"/>
    <property type="project" value="TreeGrafter"/>
</dbReference>
<dbReference type="Pfam" id="PF06029">
    <property type="entry name" value="AlkA_N"/>
    <property type="match status" value="1"/>
</dbReference>
<dbReference type="SUPFAM" id="SSF55945">
    <property type="entry name" value="TATA-box binding protein-like"/>
    <property type="match status" value="1"/>
</dbReference>
<accession>A0A090QQB2</accession>
<dbReference type="EMBL" id="BBMN01000004">
    <property type="protein sequence ID" value="GAL04438.1"/>
    <property type="molecule type" value="Genomic_DNA"/>
</dbReference>
<dbReference type="InterPro" id="IPR004026">
    <property type="entry name" value="Ada_DNA_repair_Zn-bd"/>
</dbReference>
<evidence type="ECO:0000256" key="10">
    <source>
        <dbReference type="ARBA" id="ARBA00023125"/>
    </source>
</evidence>
<protein>
    <recommendedName>
        <fullName evidence="3">DNA-3-methyladenine glycosylase II</fullName>
        <ecNumber evidence="3">3.2.2.21</ecNumber>
    </recommendedName>
</protein>
<dbReference type="InterPro" id="IPR020449">
    <property type="entry name" value="Tscrpt_reg_AraC-type_HTH"/>
</dbReference>
<dbReference type="GO" id="GO:0032993">
    <property type="term" value="C:protein-DNA complex"/>
    <property type="evidence" value="ECO:0007669"/>
    <property type="project" value="TreeGrafter"/>
</dbReference>
<dbReference type="GO" id="GO:0003700">
    <property type="term" value="F:DNA-binding transcription factor activity"/>
    <property type="evidence" value="ECO:0007669"/>
    <property type="project" value="InterPro"/>
</dbReference>
<keyword evidence="4" id="KW-0489">Methyltransferase</keyword>
<keyword evidence="9" id="KW-0805">Transcription regulation</keyword>
<dbReference type="STRING" id="754436.JCM19237_1110"/>
<evidence type="ECO:0000259" key="14">
    <source>
        <dbReference type="PROSITE" id="PS01124"/>
    </source>
</evidence>
<evidence type="ECO:0000256" key="13">
    <source>
        <dbReference type="ARBA" id="ARBA00023204"/>
    </source>
</evidence>
<keyword evidence="13" id="KW-0234">DNA repair</keyword>